<evidence type="ECO:0000256" key="1">
    <source>
        <dbReference type="ARBA" id="ARBA00022553"/>
    </source>
</evidence>
<organism evidence="4 5">
    <name type="scientific">Aeoliella straminimaris</name>
    <dbReference type="NCBI Taxonomy" id="2954799"/>
    <lineage>
        <taxon>Bacteria</taxon>
        <taxon>Pseudomonadati</taxon>
        <taxon>Planctomycetota</taxon>
        <taxon>Planctomycetia</taxon>
        <taxon>Pirellulales</taxon>
        <taxon>Lacipirellulaceae</taxon>
        <taxon>Aeoliella</taxon>
    </lineage>
</organism>
<dbReference type="PROSITE" id="PS50110">
    <property type="entry name" value="RESPONSE_REGULATORY"/>
    <property type="match status" value="1"/>
</dbReference>
<feature type="domain" description="Response regulatory" evidence="3">
    <location>
        <begin position="3"/>
        <end position="121"/>
    </location>
</feature>
<keyword evidence="5" id="KW-1185">Reference proteome</keyword>
<dbReference type="EMBL" id="JAMXLR010000065">
    <property type="protein sequence ID" value="MCO6046035.1"/>
    <property type="molecule type" value="Genomic_DNA"/>
</dbReference>
<sequence length="123" mass="13578">MKRILDIGNCGPDHAGITRFFKQHFDCEVAQADRADDALAKLKAQPFDLVVVNRKLDIDYSDGLEVIREIKSTPELADVPVMMITNYAEHQNAAVAAGAVRGFGKLEFHDPQTLERVQAVLAS</sequence>
<dbReference type="SUPFAM" id="SSF52172">
    <property type="entry name" value="CheY-like"/>
    <property type="match status" value="1"/>
</dbReference>
<dbReference type="Proteomes" id="UP001155241">
    <property type="component" value="Unassembled WGS sequence"/>
</dbReference>
<accession>A0A9X2FBV6</accession>
<gene>
    <name evidence="4" type="ORF">NG895_19215</name>
</gene>
<dbReference type="InterPro" id="IPR001789">
    <property type="entry name" value="Sig_transdc_resp-reg_receiver"/>
</dbReference>
<dbReference type="AlphaFoldDB" id="A0A9X2FBV6"/>
<comment type="caution">
    <text evidence="4">The sequence shown here is derived from an EMBL/GenBank/DDBJ whole genome shotgun (WGS) entry which is preliminary data.</text>
</comment>
<evidence type="ECO:0000313" key="4">
    <source>
        <dbReference type="EMBL" id="MCO6046035.1"/>
    </source>
</evidence>
<dbReference type="PANTHER" id="PTHR44591:SF23">
    <property type="entry name" value="CHEY SUBFAMILY"/>
    <property type="match status" value="1"/>
</dbReference>
<keyword evidence="1" id="KW-0597">Phosphoprotein</keyword>
<dbReference type="InterPro" id="IPR011006">
    <property type="entry name" value="CheY-like_superfamily"/>
</dbReference>
<dbReference type="Pfam" id="PF00072">
    <property type="entry name" value="Response_reg"/>
    <property type="match status" value="1"/>
</dbReference>
<dbReference type="RefSeq" id="WP_252854151.1">
    <property type="nucleotide sequence ID" value="NZ_JAMXLR010000065.1"/>
</dbReference>
<name>A0A9X2FBV6_9BACT</name>
<dbReference type="PANTHER" id="PTHR44591">
    <property type="entry name" value="STRESS RESPONSE REGULATOR PROTEIN 1"/>
    <property type="match status" value="1"/>
</dbReference>
<dbReference type="Gene3D" id="3.40.50.2300">
    <property type="match status" value="1"/>
</dbReference>
<proteinExistence type="predicted"/>
<evidence type="ECO:0000256" key="2">
    <source>
        <dbReference type="PROSITE-ProRule" id="PRU00169"/>
    </source>
</evidence>
<comment type="caution">
    <text evidence="2">Lacks conserved residue(s) required for the propagation of feature annotation.</text>
</comment>
<protein>
    <submittedName>
        <fullName evidence="4">Response regulator</fullName>
    </submittedName>
</protein>
<dbReference type="InterPro" id="IPR050595">
    <property type="entry name" value="Bact_response_regulator"/>
</dbReference>
<dbReference type="GO" id="GO:0000160">
    <property type="term" value="P:phosphorelay signal transduction system"/>
    <property type="evidence" value="ECO:0007669"/>
    <property type="project" value="InterPro"/>
</dbReference>
<evidence type="ECO:0000313" key="5">
    <source>
        <dbReference type="Proteomes" id="UP001155241"/>
    </source>
</evidence>
<reference evidence="4" key="1">
    <citation type="submission" date="2022-06" db="EMBL/GenBank/DDBJ databases">
        <title>Aeoliella straminimaris, a novel planctomycete from sediments.</title>
        <authorList>
            <person name="Vitorino I.R."/>
            <person name="Lage O.M."/>
        </authorList>
    </citation>
    <scope>NUCLEOTIDE SEQUENCE</scope>
    <source>
        <strain evidence="4">ICT_H6.2</strain>
    </source>
</reference>
<evidence type="ECO:0000259" key="3">
    <source>
        <dbReference type="PROSITE" id="PS50110"/>
    </source>
</evidence>